<gene>
    <name evidence="5" type="ORF">DS832_06045</name>
</gene>
<evidence type="ECO:0000313" key="5">
    <source>
        <dbReference type="EMBL" id="RHW46318.1"/>
    </source>
</evidence>
<evidence type="ECO:0000313" key="6">
    <source>
        <dbReference type="Proteomes" id="UP000284822"/>
    </source>
</evidence>
<dbReference type="Proteomes" id="UP000284822">
    <property type="component" value="Unassembled WGS sequence"/>
</dbReference>
<dbReference type="PRINTS" id="PR00032">
    <property type="entry name" value="HTHARAC"/>
</dbReference>
<dbReference type="PANTHER" id="PTHR43280">
    <property type="entry name" value="ARAC-FAMILY TRANSCRIPTIONAL REGULATOR"/>
    <property type="match status" value="1"/>
</dbReference>
<accession>A0A3R6V6D9</accession>
<dbReference type="InterPro" id="IPR037923">
    <property type="entry name" value="HTH-like"/>
</dbReference>
<organism evidence="5 6">
    <name type="scientific">Bombilactobacillus bombi</name>
    <dbReference type="NCBI Taxonomy" id="1303590"/>
    <lineage>
        <taxon>Bacteria</taxon>
        <taxon>Bacillati</taxon>
        <taxon>Bacillota</taxon>
        <taxon>Bacilli</taxon>
        <taxon>Lactobacillales</taxon>
        <taxon>Lactobacillaceae</taxon>
        <taxon>Bombilactobacillus</taxon>
    </lineage>
</organism>
<keyword evidence="1" id="KW-0805">Transcription regulation</keyword>
<dbReference type="InterPro" id="IPR009057">
    <property type="entry name" value="Homeodomain-like_sf"/>
</dbReference>
<dbReference type="PROSITE" id="PS01124">
    <property type="entry name" value="HTH_ARAC_FAMILY_2"/>
    <property type="match status" value="1"/>
</dbReference>
<dbReference type="SUPFAM" id="SSF51215">
    <property type="entry name" value="Regulatory protein AraC"/>
    <property type="match status" value="1"/>
</dbReference>
<proteinExistence type="predicted"/>
<dbReference type="SUPFAM" id="SSF46689">
    <property type="entry name" value="Homeodomain-like"/>
    <property type="match status" value="2"/>
</dbReference>
<comment type="caution">
    <text evidence="5">The sequence shown here is derived from an EMBL/GenBank/DDBJ whole genome shotgun (WGS) entry which is preliminary data.</text>
</comment>
<keyword evidence="2" id="KW-0238">DNA-binding</keyword>
<dbReference type="AlphaFoldDB" id="A0A3R6V6D9"/>
<dbReference type="PROSITE" id="PS00041">
    <property type="entry name" value="HTH_ARAC_FAMILY_1"/>
    <property type="match status" value="1"/>
</dbReference>
<dbReference type="Pfam" id="PF12833">
    <property type="entry name" value="HTH_18"/>
    <property type="match status" value="1"/>
</dbReference>
<dbReference type="InterPro" id="IPR020449">
    <property type="entry name" value="Tscrpt_reg_AraC-type_HTH"/>
</dbReference>
<dbReference type="PANTHER" id="PTHR43280:SF28">
    <property type="entry name" value="HTH-TYPE TRANSCRIPTIONAL ACTIVATOR RHAS"/>
    <property type="match status" value="1"/>
</dbReference>
<evidence type="ECO:0000256" key="2">
    <source>
        <dbReference type="ARBA" id="ARBA00023125"/>
    </source>
</evidence>
<dbReference type="Pfam" id="PF02311">
    <property type="entry name" value="AraC_binding"/>
    <property type="match status" value="1"/>
</dbReference>
<name>A0A3R6V6D9_9LACO</name>
<dbReference type="RefSeq" id="WP_118910796.1">
    <property type="nucleotide sequence ID" value="NZ_QOCS01000013.1"/>
</dbReference>
<dbReference type="InterPro" id="IPR003313">
    <property type="entry name" value="AraC-bd"/>
</dbReference>
<dbReference type="Gene3D" id="2.60.120.280">
    <property type="entry name" value="Regulatory protein AraC"/>
    <property type="match status" value="1"/>
</dbReference>
<feature type="domain" description="HTH araC/xylS-type" evidence="4">
    <location>
        <begin position="163"/>
        <end position="262"/>
    </location>
</feature>
<keyword evidence="3" id="KW-0804">Transcription</keyword>
<sequence length="267" mass="31473">MRLITRLNSSLPLSGETIGYHWHQSSVKRPQGYPFYHWLQTETGMGKVLIGQDHFVLKPQEGLLISPFVAHSYYPDGNWQTAFLTFSGALASEIVNYLFPQKYSYLKLDHQVAYYLQHHYVDFQKDDDTTTALQSAIIYHFLVLLHQRNLNKMTTFPQKDIVQLLVEYLRSHYTQKITNNTIQEVTKFSIAYTNKIFKNYYQMTPLQYLTDFRLRKAKELMISSPQLQIQEIAESVGFEDVSHFIKLFREHNQITPYQFKKSHNCID</sequence>
<dbReference type="EMBL" id="QOCS01000013">
    <property type="protein sequence ID" value="RHW46318.1"/>
    <property type="molecule type" value="Genomic_DNA"/>
</dbReference>
<dbReference type="InterPro" id="IPR018062">
    <property type="entry name" value="HTH_AraC-typ_CS"/>
</dbReference>
<dbReference type="GO" id="GO:0043565">
    <property type="term" value="F:sequence-specific DNA binding"/>
    <property type="evidence" value="ECO:0007669"/>
    <property type="project" value="InterPro"/>
</dbReference>
<protein>
    <recommendedName>
        <fullName evidence="4">HTH araC/xylS-type domain-containing protein</fullName>
    </recommendedName>
</protein>
<dbReference type="Gene3D" id="1.10.10.60">
    <property type="entry name" value="Homeodomain-like"/>
    <property type="match status" value="2"/>
</dbReference>
<evidence type="ECO:0000256" key="1">
    <source>
        <dbReference type="ARBA" id="ARBA00023015"/>
    </source>
</evidence>
<evidence type="ECO:0000259" key="4">
    <source>
        <dbReference type="PROSITE" id="PS01124"/>
    </source>
</evidence>
<dbReference type="SMART" id="SM00342">
    <property type="entry name" value="HTH_ARAC"/>
    <property type="match status" value="1"/>
</dbReference>
<reference evidence="5 6" key="1">
    <citation type="submission" date="2018-07" db="EMBL/GenBank/DDBJ databases">
        <title>Genome sequences of six Lactobacillus spp. isolated from bumble bee guts.</title>
        <authorList>
            <person name="Motta E.V.S."/>
            <person name="Moran N.A."/>
        </authorList>
    </citation>
    <scope>NUCLEOTIDE SEQUENCE [LARGE SCALE GENOMIC DNA]</scope>
    <source>
        <strain evidence="5 6">LV-8.1</strain>
    </source>
</reference>
<evidence type="ECO:0000256" key="3">
    <source>
        <dbReference type="ARBA" id="ARBA00023163"/>
    </source>
</evidence>
<dbReference type="GO" id="GO:0003700">
    <property type="term" value="F:DNA-binding transcription factor activity"/>
    <property type="evidence" value="ECO:0007669"/>
    <property type="project" value="InterPro"/>
</dbReference>
<dbReference type="InterPro" id="IPR018060">
    <property type="entry name" value="HTH_AraC"/>
</dbReference>